<proteinExistence type="inferred from homology"/>
<keyword evidence="9" id="KW-0112">Calmodulin-binding</keyword>
<dbReference type="GO" id="GO:0005902">
    <property type="term" value="C:microvillus"/>
    <property type="evidence" value="ECO:0007669"/>
    <property type="project" value="TreeGrafter"/>
</dbReference>
<evidence type="ECO:0000256" key="6">
    <source>
        <dbReference type="ARBA" id="ARBA00022737"/>
    </source>
</evidence>
<keyword evidence="8 16" id="KW-0067">ATP-binding</keyword>
<evidence type="ECO:0000256" key="2">
    <source>
        <dbReference type="ARBA" id="ARBA00004496"/>
    </source>
</evidence>
<gene>
    <name evidence="18" type="ORF">FD755_021241</name>
</gene>
<dbReference type="PANTHER" id="PTHR13140">
    <property type="entry name" value="MYOSIN"/>
    <property type="match status" value="1"/>
</dbReference>
<dbReference type="GO" id="GO:0030048">
    <property type="term" value="P:actin filament-based movement"/>
    <property type="evidence" value="ECO:0007669"/>
    <property type="project" value="TreeGrafter"/>
</dbReference>
<evidence type="ECO:0000256" key="5">
    <source>
        <dbReference type="ARBA" id="ARBA00022490"/>
    </source>
</evidence>
<dbReference type="GO" id="GO:0000146">
    <property type="term" value="F:microfilament motor activity"/>
    <property type="evidence" value="ECO:0007669"/>
    <property type="project" value="TreeGrafter"/>
</dbReference>
<evidence type="ECO:0000256" key="11">
    <source>
        <dbReference type="ARBA" id="ARBA00023175"/>
    </source>
</evidence>
<evidence type="ECO:0000256" key="13">
    <source>
        <dbReference type="ARBA" id="ARBA00023273"/>
    </source>
</evidence>
<keyword evidence="5" id="KW-0963">Cytoplasm</keyword>
<reference evidence="18 19" key="1">
    <citation type="submission" date="2019-06" db="EMBL/GenBank/DDBJ databases">
        <title>Discovery of a novel chromosome fission-fusion reversal in muntjac.</title>
        <authorList>
            <person name="Mudd A.B."/>
            <person name="Bredeson J.V."/>
            <person name="Baum R."/>
            <person name="Hockemeyer D."/>
            <person name="Rokhsar D.S."/>
        </authorList>
    </citation>
    <scope>NUCLEOTIDE SEQUENCE [LARGE SCALE GENOMIC DNA]</scope>
    <source>
        <strain evidence="18">UCam_UCB_Mr</strain>
        <tissue evidence="18">Fibroblast cell line</tissue>
    </source>
</reference>
<evidence type="ECO:0000256" key="16">
    <source>
        <dbReference type="PROSITE-ProRule" id="PRU00782"/>
    </source>
</evidence>
<dbReference type="FunFam" id="1.20.58.530:FF:000004">
    <property type="entry name" value="Unconventional myosin ID"/>
    <property type="match status" value="1"/>
</dbReference>
<dbReference type="GO" id="GO:0005516">
    <property type="term" value="F:calmodulin binding"/>
    <property type="evidence" value="ECO:0007669"/>
    <property type="project" value="UniProtKB-KW"/>
</dbReference>
<dbReference type="InterPro" id="IPR027417">
    <property type="entry name" value="P-loop_NTPase"/>
</dbReference>
<evidence type="ECO:0000256" key="1">
    <source>
        <dbReference type="ARBA" id="ARBA00004279"/>
    </source>
</evidence>
<keyword evidence="12 16" id="KW-0009">Actin-binding</keyword>
<evidence type="ECO:0000256" key="7">
    <source>
        <dbReference type="ARBA" id="ARBA00022741"/>
    </source>
</evidence>
<feature type="binding site" evidence="16">
    <location>
        <begin position="90"/>
        <end position="97"/>
    </location>
    <ligand>
        <name>ATP</name>
        <dbReference type="ChEBI" id="CHEBI:30616"/>
    </ligand>
</feature>
<dbReference type="Proteomes" id="UP000326062">
    <property type="component" value="Chromosome 17"/>
</dbReference>
<evidence type="ECO:0000256" key="15">
    <source>
        <dbReference type="ARBA" id="ARBA00046928"/>
    </source>
</evidence>
<feature type="domain" description="Myosin motor" evidence="17">
    <location>
        <begin position="1"/>
        <end position="570"/>
    </location>
</feature>
<dbReference type="GO" id="GO:0005886">
    <property type="term" value="C:plasma membrane"/>
    <property type="evidence" value="ECO:0007669"/>
    <property type="project" value="TreeGrafter"/>
</dbReference>
<comment type="caution">
    <text evidence="16">Lacks conserved residue(s) required for the propagation of feature annotation.</text>
</comment>
<keyword evidence="11 16" id="KW-0505">Motor protein</keyword>
<dbReference type="GO" id="GO:0006897">
    <property type="term" value="P:endocytosis"/>
    <property type="evidence" value="ECO:0007669"/>
    <property type="project" value="TreeGrafter"/>
</dbReference>
<evidence type="ECO:0000256" key="10">
    <source>
        <dbReference type="ARBA" id="ARBA00023123"/>
    </source>
</evidence>
<dbReference type="Pfam" id="PF00063">
    <property type="entry name" value="Myosin_head"/>
    <property type="match status" value="1"/>
</dbReference>
<evidence type="ECO:0000256" key="4">
    <source>
        <dbReference type="ARBA" id="ARBA00022448"/>
    </source>
</evidence>
<evidence type="ECO:0000256" key="14">
    <source>
        <dbReference type="ARBA" id="ARBA00045530"/>
    </source>
</evidence>
<dbReference type="PANTHER" id="PTHR13140:SF417">
    <property type="entry name" value="UNCONVENTIONAL MYOSIN-ID"/>
    <property type="match status" value="1"/>
</dbReference>
<comment type="caution">
    <text evidence="18">The sequence shown here is derived from an EMBL/GenBank/DDBJ whole genome shotgun (WGS) entry which is preliminary data.</text>
</comment>
<dbReference type="SMART" id="SM00242">
    <property type="entry name" value="MYSc"/>
    <property type="match status" value="1"/>
</dbReference>
<keyword evidence="19" id="KW-1185">Reference proteome</keyword>
<evidence type="ECO:0000259" key="17">
    <source>
        <dbReference type="PROSITE" id="PS51456"/>
    </source>
</evidence>
<dbReference type="PROSITE" id="PS51456">
    <property type="entry name" value="MYOSIN_MOTOR"/>
    <property type="match status" value="1"/>
</dbReference>
<dbReference type="PRINTS" id="PR00193">
    <property type="entry name" value="MYOSINHEAVY"/>
</dbReference>
<evidence type="ECO:0000256" key="12">
    <source>
        <dbReference type="ARBA" id="ARBA00023203"/>
    </source>
</evidence>
<dbReference type="SUPFAM" id="SSF52540">
    <property type="entry name" value="P-loop containing nucleoside triphosphate hydrolases"/>
    <property type="match status" value="1"/>
</dbReference>
<evidence type="ECO:0000256" key="9">
    <source>
        <dbReference type="ARBA" id="ARBA00022860"/>
    </source>
</evidence>
<dbReference type="AlphaFoldDB" id="A0A5N3X469"/>
<accession>A0A5N3X469</accession>
<dbReference type="GO" id="GO:0005524">
    <property type="term" value="F:ATP binding"/>
    <property type="evidence" value="ECO:0007669"/>
    <property type="project" value="UniProtKB-UniRule"/>
</dbReference>
<evidence type="ECO:0000313" key="19">
    <source>
        <dbReference type="Proteomes" id="UP000326062"/>
    </source>
</evidence>
<feature type="non-terminal residue" evidence="18">
    <location>
        <position position="1"/>
    </location>
</feature>
<keyword evidence="13" id="KW-0966">Cell projection</keyword>
<dbReference type="Gene3D" id="3.40.850.10">
    <property type="entry name" value="Kinesin motor domain"/>
    <property type="match status" value="1"/>
</dbReference>
<dbReference type="FunFam" id="1.20.120.720:FF:000009">
    <property type="entry name" value="Unconventional myosin-Id"/>
    <property type="match status" value="1"/>
</dbReference>
<dbReference type="InterPro" id="IPR036961">
    <property type="entry name" value="Kinesin_motor_dom_sf"/>
</dbReference>
<dbReference type="GO" id="GO:0005737">
    <property type="term" value="C:cytoplasm"/>
    <property type="evidence" value="ECO:0007669"/>
    <property type="project" value="UniProtKB-SubCell"/>
</dbReference>
<dbReference type="Gene3D" id="1.20.58.530">
    <property type="match status" value="1"/>
</dbReference>
<evidence type="ECO:0000256" key="3">
    <source>
        <dbReference type="ARBA" id="ARBA00008314"/>
    </source>
</evidence>
<keyword evidence="4" id="KW-0813">Transport</keyword>
<comment type="function">
    <text evidence="14">Unconventional myosin that functions as actin-based motor protein with ATPase activity. Plays a role in endosomal protein trafficking, and especially in the transfer of cargo proteins from early to recycling endosomes. Required for normal planar cell polarity in ciliated tracheal cells, for normal rotational polarity of cilia, and for coordinated, unidirectional ciliary movement in the trachea. Required for normal, polarized cilia organization in brain ependymal epithelial cells.</text>
</comment>
<dbReference type="GO" id="GO:0030425">
    <property type="term" value="C:dendrite"/>
    <property type="evidence" value="ECO:0007669"/>
    <property type="project" value="UniProtKB-SubCell"/>
</dbReference>
<evidence type="ECO:0000256" key="8">
    <source>
        <dbReference type="ARBA" id="ARBA00022840"/>
    </source>
</evidence>
<dbReference type="GO" id="GO:0007015">
    <property type="term" value="P:actin filament organization"/>
    <property type="evidence" value="ECO:0007669"/>
    <property type="project" value="TreeGrafter"/>
</dbReference>
<protein>
    <recommendedName>
        <fullName evidence="17">Myosin motor domain-containing protein</fullName>
    </recommendedName>
</protein>
<dbReference type="GO" id="GO:0051015">
    <property type="term" value="F:actin filament binding"/>
    <property type="evidence" value="ECO:0007669"/>
    <property type="project" value="TreeGrafter"/>
</dbReference>
<comment type="subcellular location">
    <subcellularLocation>
        <location evidence="1">Cell projection</location>
        <location evidence="1">Dendrite</location>
    </subcellularLocation>
    <subcellularLocation>
        <location evidence="2">Cytoplasm</location>
    </subcellularLocation>
</comment>
<dbReference type="Gene3D" id="1.10.10.820">
    <property type="match status" value="1"/>
</dbReference>
<name>A0A5N3X469_MUNRE</name>
<dbReference type="FunFam" id="1.10.10.820:FF:000007">
    <property type="entry name" value="unconventional myosin-Id"/>
    <property type="match status" value="1"/>
</dbReference>
<keyword evidence="7 16" id="KW-0547">Nucleotide-binding</keyword>
<dbReference type="InterPro" id="IPR010926">
    <property type="entry name" value="Myosin_TH1"/>
</dbReference>
<evidence type="ECO:0000313" key="18">
    <source>
        <dbReference type="EMBL" id="KAB0367917.1"/>
    </source>
</evidence>
<dbReference type="EMBL" id="VCEB01000019">
    <property type="protein sequence ID" value="KAB0367917.1"/>
    <property type="molecule type" value="Genomic_DNA"/>
</dbReference>
<organism evidence="18 19">
    <name type="scientific">Muntiacus reevesi</name>
    <name type="common">Reeves' muntjac</name>
    <name type="synonym">Cervus reevesi</name>
    <dbReference type="NCBI Taxonomy" id="9886"/>
    <lineage>
        <taxon>Eukaryota</taxon>
        <taxon>Metazoa</taxon>
        <taxon>Chordata</taxon>
        <taxon>Craniata</taxon>
        <taxon>Vertebrata</taxon>
        <taxon>Euteleostomi</taxon>
        <taxon>Mammalia</taxon>
        <taxon>Eutheria</taxon>
        <taxon>Laurasiatheria</taxon>
        <taxon>Artiodactyla</taxon>
        <taxon>Ruminantia</taxon>
        <taxon>Pecora</taxon>
        <taxon>Cervidae</taxon>
        <taxon>Muntiacinae</taxon>
        <taxon>Muntiacus</taxon>
    </lineage>
</organism>
<keyword evidence="10 16" id="KW-0518">Myosin</keyword>
<comment type="subunit">
    <text evidence="15">Interacts (via the two IQ motifs) with calmodulin. Binds an additional calmodulin chain via a third, C-terminal region. Interacts with F-actin.</text>
</comment>
<comment type="similarity">
    <text evidence="3 16">Belongs to the TRAFAC class myosin-kinesin ATPase superfamily. Myosin family.</text>
</comment>
<sequence>LLELLSYPSHFSFFLLLTPLFEKGRIYTFIGEVVVSVNPYKSLNIYGRDTIEQYKGRELYERPPHLFAIADAAYKAMKRRSKDTCIVISGESGAGKTEASKYIMQYIAAITNPSQRAEIERVKNMLLKSNCVLEAFGNAKTNRNDNSSRFGKYMDINFDFKGDPIGGHINNYLLEKSRVIVQQPGERSFHSFYQLLQGGSDQMLRSLHLQKSLSSYNYIHVGAQLKSSINDAAEFKVVADAMKVIGFKPEEIQTAYKILAAILHLGNLKFVVDGDTTLIEDGKLVSVIAELLSTKTDMVEKALLYRTVATGRDIIDKQHSEQEASYGRDAFAKAIYERLFCWIVSRINDIIEVKHSDTTIHGKNTVIGVLDIYGFEIFDNNSFEQFCINYCNEKLQQLFIQLVLKQEQEEYQREGIPWKHIDYFNNQIIVDLVEQQHKGIIAILDDACMNVGKVTDEMFLEALNSKLGKHGHFSSRKLCASDKILEFDRDFRIRHYAGDVVYSVVGFIDKNKDTLFQDFKRLMYNSSNPVLKNMWPEGKLSITEVTKRPLTAATLFKNSMIALVDNLASKVITLILKYPYKMISEFTWPNHDLPSDKEAVKKLVEYCGFQDDVAYGKTKIFIRTPRTLFTLEELRAQMLVRIVLFLQKKPDTPQTSGTFVPVANELKRKDKYMNVLFSCHVRKVNRFSKVEDRAIFVTDRHLYKMDPTKQYKVMKTIPLYNETYCFTVLYFVKSGVLLVVRFKEGKLSVAQLCPTLCNPMDCSTSGFPVHHQLPELAESHVH</sequence>
<keyword evidence="6" id="KW-0677">Repeat</keyword>
<dbReference type="Gene3D" id="1.20.120.720">
    <property type="entry name" value="Myosin VI head, motor domain, U50 subdomain"/>
    <property type="match status" value="1"/>
</dbReference>
<dbReference type="Pfam" id="PF06017">
    <property type="entry name" value="Myosin_TH1"/>
    <property type="match status" value="1"/>
</dbReference>
<dbReference type="InterPro" id="IPR001609">
    <property type="entry name" value="Myosin_head_motor_dom-like"/>
</dbReference>
<dbReference type="GO" id="GO:0016459">
    <property type="term" value="C:myosin complex"/>
    <property type="evidence" value="ECO:0007669"/>
    <property type="project" value="UniProtKB-KW"/>
</dbReference>